<gene>
    <name evidence="13" type="primary">ssuB</name>
    <name evidence="13" type="ORF">NMY3_02410</name>
</gene>
<evidence type="ECO:0000259" key="12">
    <source>
        <dbReference type="PROSITE" id="PS50893"/>
    </source>
</evidence>
<dbReference type="GO" id="GO:0005524">
    <property type="term" value="F:ATP binding"/>
    <property type="evidence" value="ECO:0007669"/>
    <property type="project" value="UniProtKB-KW"/>
</dbReference>
<dbReference type="PROSITE" id="PS00211">
    <property type="entry name" value="ABC_TRANSPORTER_1"/>
    <property type="match status" value="1"/>
</dbReference>
<evidence type="ECO:0000256" key="9">
    <source>
        <dbReference type="ARBA" id="ARBA00041133"/>
    </source>
</evidence>
<evidence type="ECO:0000256" key="5">
    <source>
        <dbReference type="ARBA" id="ARBA00022840"/>
    </source>
</evidence>
<keyword evidence="5 13" id="KW-0067">ATP-binding</keyword>
<evidence type="ECO:0000313" key="14">
    <source>
        <dbReference type="Proteomes" id="UP000058925"/>
    </source>
</evidence>
<dbReference type="GO" id="GO:0005886">
    <property type="term" value="C:plasma membrane"/>
    <property type="evidence" value="ECO:0007669"/>
    <property type="project" value="UniProtKB-SubCell"/>
</dbReference>
<dbReference type="SUPFAM" id="SSF52540">
    <property type="entry name" value="P-loop containing nucleoside triphosphate hydrolases"/>
    <property type="match status" value="1"/>
</dbReference>
<dbReference type="GeneID" id="60422358"/>
<dbReference type="InterPro" id="IPR003593">
    <property type="entry name" value="AAA+_ATPase"/>
</dbReference>
<evidence type="ECO:0000256" key="3">
    <source>
        <dbReference type="ARBA" id="ARBA00022505"/>
    </source>
</evidence>
<dbReference type="InterPro" id="IPR017871">
    <property type="entry name" value="ABC_transporter-like_CS"/>
</dbReference>
<comment type="catalytic activity">
    <reaction evidence="10">
        <text>tungstate(in) + ATP + H2O = tungstate(out) + ADP + phosphate + H(+)</text>
        <dbReference type="Rhea" id="RHEA:35027"/>
        <dbReference type="ChEBI" id="CHEBI:15377"/>
        <dbReference type="ChEBI" id="CHEBI:15378"/>
        <dbReference type="ChEBI" id="CHEBI:30616"/>
        <dbReference type="ChEBI" id="CHEBI:43474"/>
        <dbReference type="ChEBI" id="CHEBI:46502"/>
        <dbReference type="ChEBI" id="CHEBI:456216"/>
        <dbReference type="EC" id="7.3.2.6"/>
    </reaction>
</comment>
<dbReference type="PANTHER" id="PTHR42788">
    <property type="entry name" value="TAURINE IMPORT ATP-BINDING PROTEIN-RELATED"/>
    <property type="match status" value="1"/>
</dbReference>
<dbReference type="Gene3D" id="3.40.50.300">
    <property type="entry name" value="P-loop containing nucleotide triphosphate hydrolases"/>
    <property type="match status" value="1"/>
</dbReference>
<dbReference type="Proteomes" id="UP000058925">
    <property type="component" value="Chromosome"/>
</dbReference>
<dbReference type="OrthoDB" id="10909at2157"/>
<keyword evidence="14" id="KW-1185">Reference proteome</keyword>
<keyword evidence="3" id="KW-0500">Molybdenum</keyword>
<comment type="subcellular location">
    <subcellularLocation>
        <location evidence="1">Cell membrane</location>
    </subcellularLocation>
</comment>
<comment type="subunit">
    <text evidence="7">The complex is composed of two ATP-binding proteins (WtpC), two transmembrane proteins (WtpB) and a solute-binding protein (WtpA).</text>
</comment>
<evidence type="ECO:0000313" key="13">
    <source>
        <dbReference type="EMBL" id="ALI36606.1"/>
    </source>
</evidence>
<dbReference type="InterPro" id="IPR050166">
    <property type="entry name" value="ABC_transporter_ATP-bind"/>
</dbReference>
<dbReference type="SMART" id="SM00382">
    <property type="entry name" value="AAA"/>
    <property type="match status" value="1"/>
</dbReference>
<dbReference type="FunFam" id="3.40.50.300:FF:000425">
    <property type="entry name" value="Probable ABC transporter, ATP-binding subunit"/>
    <property type="match status" value="1"/>
</dbReference>
<dbReference type="KEGG" id="taa:NMY3_02410"/>
<dbReference type="PROSITE" id="PS50893">
    <property type="entry name" value="ABC_TRANSPORTER_2"/>
    <property type="match status" value="1"/>
</dbReference>
<name>A0A654M1R1_9ARCH</name>
<dbReference type="RefSeq" id="WP_196815838.1">
    <property type="nucleotide sequence ID" value="NZ_CP012850.1"/>
</dbReference>
<dbReference type="InterPro" id="IPR027417">
    <property type="entry name" value="P-loop_NTPase"/>
</dbReference>
<evidence type="ECO:0000256" key="11">
    <source>
        <dbReference type="ARBA" id="ARBA00057369"/>
    </source>
</evidence>
<accession>A0A654M1R1</accession>
<dbReference type="InterPro" id="IPR003439">
    <property type="entry name" value="ABC_transporter-like_ATP-bd"/>
</dbReference>
<dbReference type="EMBL" id="CP012850">
    <property type="protein sequence ID" value="ALI36606.1"/>
    <property type="molecule type" value="Genomic_DNA"/>
</dbReference>
<dbReference type="EC" id="7.3.2.6" evidence="8"/>
<dbReference type="CDD" id="cd03293">
    <property type="entry name" value="ABC_NrtD_SsuB_transporters"/>
    <property type="match status" value="1"/>
</dbReference>
<evidence type="ECO:0000256" key="7">
    <source>
        <dbReference type="ARBA" id="ARBA00038781"/>
    </source>
</evidence>
<reference evidence="14" key="1">
    <citation type="submission" date="2015-10" db="EMBL/GenBank/DDBJ databases">
        <title>Niche specialization of a soil ammonia-oxidizing archaeon, Candidatus Nitrosocosmicus oleophilus.</title>
        <authorList>
            <person name="Jung M.-Y."/>
            <person name="Rhee S.-K."/>
        </authorList>
    </citation>
    <scope>NUCLEOTIDE SEQUENCE [LARGE SCALE GENOMIC DNA]</scope>
    <source>
        <strain evidence="14">MY3</strain>
    </source>
</reference>
<evidence type="ECO:0000256" key="2">
    <source>
        <dbReference type="ARBA" id="ARBA00022448"/>
    </source>
</evidence>
<evidence type="ECO:0000256" key="1">
    <source>
        <dbReference type="ARBA" id="ARBA00004236"/>
    </source>
</evidence>
<dbReference type="AlphaFoldDB" id="A0A654M1R1"/>
<dbReference type="PANTHER" id="PTHR42788:SF13">
    <property type="entry name" value="ALIPHATIC SULFONATES IMPORT ATP-BINDING PROTEIN SSUB"/>
    <property type="match status" value="1"/>
</dbReference>
<protein>
    <recommendedName>
        <fullName evidence="9">Molybdate/tungstate import ATP-binding protein WtpC</fullName>
        <ecNumber evidence="8">7.3.2.6</ecNumber>
    </recommendedName>
</protein>
<dbReference type="GO" id="GO:0016887">
    <property type="term" value="F:ATP hydrolysis activity"/>
    <property type="evidence" value="ECO:0007669"/>
    <property type="project" value="InterPro"/>
</dbReference>
<evidence type="ECO:0000256" key="8">
    <source>
        <dbReference type="ARBA" id="ARBA00039025"/>
    </source>
</evidence>
<proteinExistence type="inferred from homology"/>
<sequence>MSSLASPIQSTDGLILKLENISKGFTDKKNKINSKHTVINKLNLSIKNGEFVTIVGPSGCGKSTLLNLVAGLDEVCDGEILVDDKPVALSPRTDRVIVFQEGALFPWLTVCENIEFGLKIARIPKEKRKEKVMKLIEMVQLTNFTHAYIHQLSGGMKQRVAIARALALDPKILLMDEPFAALDVQTRKMLYSHLLRIHQETKKTILFVTHNIHEAVALGDRVIVMSPKLANIKKQIIVNIPRPRSIDHPLVESITREIISESNDLFVNDPVKESEIASEELNRTIISTVN</sequence>
<comment type="function">
    <text evidence="11">Part of the ABC transporter complex WtpABC involved in molybdate/tungstate import. Responsible for energy coupling to the transport system.</text>
</comment>
<evidence type="ECO:0000256" key="10">
    <source>
        <dbReference type="ARBA" id="ARBA00047936"/>
    </source>
</evidence>
<dbReference type="GO" id="GO:1901238">
    <property type="term" value="F:ABC-type tungstate transporter activity"/>
    <property type="evidence" value="ECO:0007669"/>
    <property type="project" value="UniProtKB-EC"/>
</dbReference>
<organism evidence="13 14">
    <name type="scientific">Candidatus Nitrosocosmicus oleophilus</name>
    <dbReference type="NCBI Taxonomy" id="1353260"/>
    <lineage>
        <taxon>Archaea</taxon>
        <taxon>Nitrososphaerota</taxon>
        <taxon>Nitrososphaeria</taxon>
        <taxon>Nitrososphaerales</taxon>
        <taxon>Nitrososphaeraceae</taxon>
        <taxon>Candidatus Nitrosocosmicus</taxon>
    </lineage>
</organism>
<keyword evidence="4" id="KW-0547">Nucleotide-binding</keyword>
<feature type="domain" description="ABC transporter" evidence="12">
    <location>
        <begin position="16"/>
        <end position="252"/>
    </location>
</feature>
<dbReference type="Pfam" id="PF00005">
    <property type="entry name" value="ABC_tran"/>
    <property type="match status" value="1"/>
</dbReference>
<evidence type="ECO:0000256" key="6">
    <source>
        <dbReference type="ARBA" id="ARBA00038307"/>
    </source>
</evidence>
<comment type="similarity">
    <text evidence="6">Belongs to the ABC transporter superfamily. Sulfate/tungstate importer (TC 3.A.1.6) family.</text>
</comment>
<keyword evidence="13" id="KW-0378">Hydrolase</keyword>
<evidence type="ECO:0000256" key="4">
    <source>
        <dbReference type="ARBA" id="ARBA00022741"/>
    </source>
</evidence>
<keyword evidence="2" id="KW-0813">Transport</keyword>